<evidence type="ECO:0000256" key="1">
    <source>
        <dbReference type="SAM" id="SignalP"/>
    </source>
</evidence>
<organism evidence="2 3">
    <name type="scientific">Ameca splendens</name>
    <dbReference type="NCBI Taxonomy" id="208324"/>
    <lineage>
        <taxon>Eukaryota</taxon>
        <taxon>Metazoa</taxon>
        <taxon>Chordata</taxon>
        <taxon>Craniata</taxon>
        <taxon>Vertebrata</taxon>
        <taxon>Euteleostomi</taxon>
        <taxon>Actinopterygii</taxon>
        <taxon>Neopterygii</taxon>
        <taxon>Teleostei</taxon>
        <taxon>Neoteleostei</taxon>
        <taxon>Acanthomorphata</taxon>
        <taxon>Ovalentaria</taxon>
        <taxon>Atherinomorphae</taxon>
        <taxon>Cyprinodontiformes</taxon>
        <taxon>Goodeidae</taxon>
        <taxon>Ameca</taxon>
    </lineage>
</organism>
<dbReference type="Proteomes" id="UP001469553">
    <property type="component" value="Unassembled WGS sequence"/>
</dbReference>
<comment type="caution">
    <text evidence="2">The sequence shown here is derived from an EMBL/GenBank/DDBJ whole genome shotgun (WGS) entry which is preliminary data.</text>
</comment>
<gene>
    <name evidence="2" type="ORF">AMECASPLE_009510</name>
</gene>
<protein>
    <submittedName>
        <fullName evidence="2">Uncharacterized protein</fullName>
    </submittedName>
</protein>
<evidence type="ECO:0000313" key="3">
    <source>
        <dbReference type="Proteomes" id="UP001469553"/>
    </source>
</evidence>
<sequence length="113" mass="12435">MDVVCMLHAGCVFVLCFSIQSVTGRCCCTGVANLSAISWASYGLETQRDGQLVFSLGVIYLLPKEAVESYWSPVFTPVMFRGVRELQPQHLSPEPLLFPTANPACQEQPLPKL</sequence>
<dbReference type="EMBL" id="JAHRIP010009937">
    <property type="protein sequence ID" value="MEQ2283276.1"/>
    <property type="molecule type" value="Genomic_DNA"/>
</dbReference>
<keyword evidence="3" id="KW-1185">Reference proteome</keyword>
<proteinExistence type="predicted"/>
<feature type="chain" id="PRO_5045570675" evidence="1">
    <location>
        <begin position="25"/>
        <end position="113"/>
    </location>
</feature>
<evidence type="ECO:0000313" key="2">
    <source>
        <dbReference type="EMBL" id="MEQ2283276.1"/>
    </source>
</evidence>
<accession>A0ABV0XPD3</accession>
<name>A0ABV0XPD3_9TELE</name>
<reference evidence="2 3" key="1">
    <citation type="submission" date="2021-06" db="EMBL/GenBank/DDBJ databases">
        <authorList>
            <person name="Palmer J.M."/>
        </authorList>
    </citation>
    <scope>NUCLEOTIDE SEQUENCE [LARGE SCALE GENOMIC DNA]</scope>
    <source>
        <strain evidence="2 3">AS_MEX2019</strain>
        <tissue evidence="2">Muscle</tissue>
    </source>
</reference>
<feature type="signal peptide" evidence="1">
    <location>
        <begin position="1"/>
        <end position="24"/>
    </location>
</feature>
<keyword evidence="1" id="KW-0732">Signal</keyword>